<dbReference type="PANTHER" id="PTHR23360">
    <property type="entry name" value="G-PROTEIN COUPLED RECEPTORS FAMILY 1 PROFILE DOMAIN-CONTAINING PROTEIN-RELATED"/>
    <property type="match status" value="1"/>
</dbReference>
<dbReference type="PROSITE" id="PS50262">
    <property type="entry name" value="G_PROTEIN_RECEP_F1_2"/>
    <property type="match status" value="1"/>
</dbReference>
<comment type="subcellular location">
    <subcellularLocation>
        <location evidence="1">Membrane</location>
    </subcellularLocation>
</comment>
<feature type="region of interest" description="Disordered" evidence="5">
    <location>
        <begin position="187"/>
        <end position="206"/>
    </location>
</feature>
<dbReference type="Gene3D" id="1.20.1070.10">
    <property type="entry name" value="Rhodopsin 7-helix transmembrane proteins"/>
    <property type="match status" value="1"/>
</dbReference>
<reference evidence="8 9" key="1">
    <citation type="submission" date="2019-10" db="EMBL/GenBank/DDBJ databases">
        <title>Assembly and Annotation for the nematode Trichostrongylus colubriformis.</title>
        <authorList>
            <person name="Martin J."/>
        </authorList>
    </citation>
    <scope>NUCLEOTIDE SEQUENCE [LARGE SCALE GENOMIC DNA]</scope>
    <source>
        <strain evidence="8">G859</strain>
        <tissue evidence="8">Whole worm</tissue>
    </source>
</reference>
<feature type="transmembrane region" description="Helical" evidence="6">
    <location>
        <begin position="7"/>
        <end position="32"/>
    </location>
</feature>
<feature type="domain" description="G-protein coupled receptors family 1 profile" evidence="7">
    <location>
        <begin position="1"/>
        <end position="157"/>
    </location>
</feature>
<evidence type="ECO:0000256" key="4">
    <source>
        <dbReference type="ARBA" id="ARBA00023136"/>
    </source>
</evidence>
<evidence type="ECO:0000256" key="6">
    <source>
        <dbReference type="SAM" id="Phobius"/>
    </source>
</evidence>
<comment type="caution">
    <text evidence="8">The sequence shown here is derived from an EMBL/GenBank/DDBJ whole genome shotgun (WGS) entry which is preliminary data.</text>
</comment>
<gene>
    <name evidence="8" type="ORF">GCK32_003198</name>
</gene>
<dbReference type="AlphaFoldDB" id="A0AAN8IQX8"/>
<feature type="transmembrane region" description="Helical" evidence="6">
    <location>
        <begin position="100"/>
        <end position="126"/>
    </location>
</feature>
<dbReference type="SMART" id="SM01381">
    <property type="entry name" value="7TM_GPCR_Srsx"/>
    <property type="match status" value="1"/>
</dbReference>
<dbReference type="GO" id="GO:0016020">
    <property type="term" value="C:membrane"/>
    <property type="evidence" value="ECO:0007669"/>
    <property type="project" value="UniProtKB-SubCell"/>
</dbReference>
<feature type="transmembrane region" description="Helical" evidence="6">
    <location>
        <begin position="138"/>
        <end position="158"/>
    </location>
</feature>
<dbReference type="PANTHER" id="PTHR23360:SF37">
    <property type="entry name" value="G-PROTEIN COUPLED RECEPTORS FAMILY 1 PROFILE DOMAIN-CONTAINING PROTEIN"/>
    <property type="match status" value="1"/>
</dbReference>
<keyword evidence="3 6" id="KW-1133">Transmembrane helix</keyword>
<accession>A0AAN8IQX8</accession>
<evidence type="ECO:0000256" key="2">
    <source>
        <dbReference type="ARBA" id="ARBA00022692"/>
    </source>
</evidence>
<evidence type="ECO:0000256" key="5">
    <source>
        <dbReference type="SAM" id="MobiDB-lite"/>
    </source>
</evidence>
<feature type="transmembrane region" description="Helical" evidence="6">
    <location>
        <begin position="57"/>
        <end position="79"/>
    </location>
</feature>
<dbReference type="SUPFAM" id="SSF81321">
    <property type="entry name" value="Family A G protein-coupled receptor-like"/>
    <property type="match status" value="1"/>
</dbReference>
<evidence type="ECO:0000256" key="1">
    <source>
        <dbReference type="ARBA" id="ARBA00004370"/>
    </source>
</evidence>
<organism evidence="8 9">
    <name type="scientific">Trichostrongylus colubriformis</name>
    <name type="common">Black scour worm</name>
    <dbReference type="NCBI Taxonomy" id="6319"/>
    <lineage>
        <taxon>Eukaryota</taxon>
        <taxon>Metazoa</taxon>
        <taxon>Ecdysozoa</taxon>
        <taxon>Nematoda</taxon>
        <taxon>Chromadorea</taxon>
        <taxon>Rhabditida</taxon>
        <taxon>Rhabditina</taxon>
        <taxon>Rhabditomorpha</taxon>
        <taxon>Strongyloidea</taxon>
        <taxon>Trichostrongylidae</taxon>
        <taxon>Trichostrongylus</taxon>
    </lineage>
</organism>
<sequence>MVIGLRVYVLVASIPPILYAAFILSINVFMIYRSEDDPKVKYCNPVLSLEPLAKDIWTYWNIFLIIIVLCMQAAIYLILRAKDASSTQLGKNVNQNDDKNRVPCILVLMSTFTCTWGTFMLSQAAVSWMQSSEATVVIQTYSVIFALMTYSMNFYIYFAKHDAYREAFLEQWLQLMPARYRPRVSSYLSSQPTSRTNLDQDVAHSRSRNPSICQYVENLERDMSKIESQKI</sequence>
<evidence type="ECO:0000256" key="3">
    <source>
        <dbReference type="ARBA" id="ARBA00022989"/>
    </source>
</evidence>
<evidence type="ECO:0000313" key="8">
    <source>
        <dbReference type="EMBL" id="KAK5982636.1"/>
    </source>
</evidence>
<dbReference type="InterPro" id="IPR047130">
    <property type="entry name" value="7TM_GPCR_Srsx_nematod"/>
</dbReference>
<dbReference type="Pfam" id="PF10320">
    <property type="entry name" value="7TM_GPCR_Srsx"/>
    <property type="match status" value="1"/>
</dbReference>
<dbReference type="EMBL" id="WIXE01004886">
    <property type="protein sequence ID" value="KAK5982636.1"/>
    <property type="molecule type" value="Genomic_DNA"/>
</dbReference>
<dbReference type="InterPro" id="IPR000276">
    <property type="entry name" value="GPCR_Rhodpsn"/>
</dbReference>
<keyword evidence="9" id="KW-1185">Reference proteome</keyword>
<dbReference type="GO" id="GO:0004930">
    <property type="term" value="F:G protein-coupled receptor activity"/>
    <property type="evidence" value="ECO:0007669"/>
    <property type="project" value="InterPro"/>
</dbReference>
<dbReference type="Proteomes" id="UP001331761">
    <property type="component" value="Unassembled WGS sequence"/>
</dbReference>
<dbReference type="InterPro" id="IPR017452">
    <property type="entry name" value="GPCR_Rhodpsn_7TM"/>
</dbReference>
<name>A0AAN8IQX8_TRICO</name>
<evidence type="ECO:0000313" key="9">
    <source>
        <dbReference type="Proteomes" id="UP001331761"/>
    </source>
</evidence>
<keyword evidence="4 6" id="KW-0472">Membrane</keyword>
<dbReference type="InterPro" id="IPR019424">
    <property type="entry name" value="7TM_GPCR_Srsx"/>
</dbReference>
<keyword evidence="2 6" id="KW-0812">Transmembrane</keyword>
<evidence type="ECO:0000259" key="7">
    <source>
        <dbReference type="PROSITE" id="PS50262"/>
    </source>
</evidence>
<proteinExistence type="predicted"/>
<feature type="compositionally biased region" description="Polar residues" evidence="5">
    <location>
        <begin position="187"/>
        <end position="199"/>
    </location>
</feature>
<protein>
    <recommendedName>
        <fullName evidence="7">G-protein coupled receptors family 1 profile domain-containing protein</fullName>
    </recommendedName>
</protein>